<dbReference type="CDD" id="cd12797">
    <property type="entry name" value="M23_peptidase"/>
    <property type="match status" value="1"/>
</dbReference>
<name>A0ABT5S8X7_9FLAO</name>
<dbReference type="InterPro" id="IPR011055">
    <property type="entry name" value="Dup_hybrid_motif"/>
</dbReference>
<dbReference type="InterPro" id="IPR050570">
    <property type="entry name" value="Cell_wall_metabolism_enzyme"/>
</dbReference>
<sequence>MAPVNAKVIMVVDGIPDNDPGVLNPIFIPGNTIILQAENKDFLFLSHFKQNSISVKVGESVIKNQLLGLSGNSGNSSEPHLHFHIQNRADMIKGVGIKAFFKDIIVNGTLKNNYSPLKGEIVKNN</sequence>
<reference evidence="2" key="1">
    <citation type="submission" date="2023-02" db="EMBL/GenBank/DDBJ databases">
        <title>Polaribacter ponticola sp. nov., isolated from seawater.</title>
        <authorList>
            <person name="Baek J.H."/>
            <person name="Kim J.M."/>
            <person name="Choi D.G."/>
            <person name="Jeon C.O."/>
        </authorList>
    </citation>
    <scope>NUCLEOTIDE SEQUENCE</scope>
    <source>
        <strain evidence="2">MSW5</strain>
    </source>
</reference>
<dbReference type="SUPFAM" id="SSF51261">
    <property type="entry name" value="Duplicated hybrid motif"/>
    <property type="match status" value="1"/>
</dbReference>
<dbReference type="RefSeq" id="WP_265726119.1">
    <property type="nucleotide sequence ID" value="NZ_JAOSLC020000003.1"/>
</dbReference>
<dbReference type="InterPro" id="IPR016047">
    <property type="entry name" value="M23ase_b-sheet_dom"/>
</dbReference>
<organism evidence="2 3">
    <name type="scientific">Polaribacter ponticola</name>
    <dbReference type="NCBI Taxonomy" id="2978475"/>
    <lineage>
        <taxon>Bacteria</taxon>
        <taxon>Pseudomonadati</taxon>
        <taxon>Bacteroidota</taxon>
        <taxon>Flavobacteriia</taxon>
        <taxon>Flavobacteriales</taxon>
        <taxon>Flavobacteriaceae</taxon>
    </lineage>
</organism>
<proteinExistence type="predicted"/>
<dbReference type="Pfam" id="PF01551">
    <property type="entry name" value="Peptidase_M23"/>
    <property type="match status" value="1"/>
</dbReference>
<gene>
    <name evidence="2" type="ORF">N5A56_008970</name>
</gene>
<keyword evidence="3" id="KW-1185">Reference proteome</keyword>
<dbReference type="PANTHER" id="PTHR21666">
    <property type="entry name" value="PEPTIDASE-RELATED"/>
    <property type="match status" value="1"/>
</dbReference>
<evidence type="ECO:0000259" key="1">
    <source>
        <dbReference type="Pfam" id="PF01551"/>
    </source>
</evidence>
<protein>
    <submittedName>
        <fullName evidence="2">M23 family metallopeptidase</fullName>
    </submittedName>
</protein>
<dbReference type="Gene3D" id="2.70.70.10">
    <property type="entry name" value="Glucose Permease (Domain IIA)"/>
    <property type="match status" value="1"/>
</dbReference>
<dbReference type="EMBL" id="JAOSLC020000003">
    <property type="protein sequence ID" value="MDD7914538.1"/>
    <property type="molecule type" value="Genomic_DNA"/>
</dbReference>
<evidence type="ECO:0000313" key="2">
    <source>
        <dbReference type="EMBL" id="MDD7914538.1"/>
    </source>
</evidence>
<dbReference type="Proteomes" id="UP001151478">
    <property type="component" value="Unassembled WGS sequence"/>
</dbReference>
<feature type="domain" description="M23ase beta-sheet core" evidence="1">
    <location>
        <begin position="30"/>
        <end position="89"/>
    </location>
</feature>
<evidence type="ECO:0000313" key="3">
    <source>
        <dbReference type="Proteomes" id="UP001151478"/>
    </source>
</evidence>
<dbReference type="PANTHER" id="PTHR21666:SF285">
    <property type="entry name" value="M23 FAMILY METALLOPEPTIDASE"/>
    <property type="match status" value="1"/>
</dbReference>
<comment type="caution">
    <text evidence="2">The sequence shown here is derived from an EMBL/GenBank/DDBJ whole genome shotgun (WGS) entry which is preliminary data.</text>
</comment>
<accession>A0ABT5S8X7</accession>